<keyword evidence="1 3" id="KW-0378">Hydrolase</keyword>
<name>A0ABS2SQW9_9BACI</name>
<evidence type="ECO:0000313" key="4">
    <source>
        <dbReference type="Proteomes" id="UP001179280"/>
    </source>
</evidence>
<protein>
    <submittedName>
        <fullName evidence="3">Proline iminopeptidase</fullName>
        <ecNumber evidence="3">3.4.11.5</ecNumber>
    </submittedName>
</protein>
<keyword evidence="4" id="KW-1185">Reference proteome</keyword>
<dbReference type="PANTHER" id="PTHR43798:SF31">
    <property type="entry name" value="AB HYDROLASE SUPERFAMILY PROTEIN YCLE"/>
    <property type="match status" value="1"/>
</dbReference>
<accession>A0ABS2SQW9</accession>
<keyword evidence="3" id="KW-0031">Aminopeptidase</keyword>
<evidence type="ECO:0000259" key="2">
    <source>
        <dbReference type="Pfam" id="PF00561"/>
    </source>
</evidence>
<reference evidence="3" key="1">
    <citation type="submission" date="2021-01" db="EMBL/GenBank/DDBJ databases">
        <title>Genomic Encyclopedia of Type Strains, Phase IV (KMG-IV): sequencing the most valuable type-strain genomes for metagenomic binning, comparative biology and taxonomic classification.</title>
        <authorList>
            <person name="Goeker M."/>
        </authorList>
    </citation>
    <scope>NUCLEOTIDE SEQUENCE</scope>
    <source>
        <strain evidence="3">DSM 21943</strain>
    </source>
</reference>
<dbReference type="GO" id="GO:0004177">
    <property type="term" value="F:aminopeptidase activity"/>
    <property type="evidence" value="ECO:0007669"/>
    <property type="project" value="UniProtKB-KW"/>
</dbReference>
<dbReference type="RefSeq" id="WP_204463654.1">
    <property type="nucleotide sequence ID" value="NZ_JAFBCV010000001.1"/>
</dbReference>
<evidence type="ECO:0000313" key="3">
    <source>
        <dbReference type="EMBL" id="MBM7836919.1"/>
    </source>
</evidence>
<dbReference type="InterPro" id="IPR050266">
    <property type="entry name" value="AB_hydrolase_sf"/>
</dbReference>
<dbReference type="Gene3D" id="3.40.50.1820">
    <property type="entry name" value="alpha/beta hydrolase"/>
    <property type="match status" value="1"/>
</dbReference>
<gene>
    <name evidence="3" type="ORF">JOC54_000150</name>
</gene>
<dbReference type="InterPro" id="IPR029058">
    <property type="entry name" value="AB_hydrolase_fold"/>
</dbReference>
<comment type="caution">
    <text evidence="3">The sequence shown here is derived from an EMBL/GenBank/DDBJ whole genome shotgun (WGS) entry which is preliminary data.</text>
</comment>
<sequence>MWKRELVQTDRGVFEVFRKGKGTPLCVTHYYSTFNESGDYFADVFTKSHSVILINLRESGYSEQAKEPHQLSFIETVLDIEGIRQALGYEKWSFAGHSTGGMLGLVYGIHFSESLVYTIIVGAAARDYQTFSVNCIYYNQHPLFETMQTLLQVVADPTRTEEEKESFKIERTKLSLYQPSNYLSYFNKSIRKRINPIRLAFLSREMTVFDLTRKLSLIEIPSLIVCGEHDVQCPVEYSIEMAEAIVASKLVIFEKSNHYPFLEEAEKFEQEVHTFIREVNLTGQPKIQL</sequence>
<dbReference type="EMBL" id="JAFBCV010000001">
    <property type="protein sequence ID" value="MBM7836919.1"/>
    <property type="molecule type" value="Genomic_DNA"/>
</dbReference>
<dbReference type="SUPFAM" id="SSF53474">
    <property type="entry name" value="alpha/beta-Hydrolases"/>
    <property type="match status" value="1"/>
</dbReference>
<organism evidence="3 4">
    <name type="scientific">Shouchella xiaoxiensis</name>
    <dbReference type="NCBI Taxonomy" id="766895"/>
    <lineage>
        <taxon>Bacteria</taxon>
        <taxon>Bacillati</taxon>
        <taxon>Bacillota</taxon>
        <taxon>Bacilli</taxon>
        <taxon>Bacillales</taxon>
        <taxon>Bacillaceae</taxon>
        <taxon>Shouchella</taxon>
    </lineage>
</organism>
<feature type="domain" description="AB hydrolase-1" evidence="2">
    <location>
        <begin position="45"/>
        <end position="265"/>
    </location>
</feature>
<dbReference type="EC" id="3.4.11.5" evidence="3"/>
<dbReference type="InterPro" id="IPR000073">
    <property type="entry name" value="AB_hydrolase_1"/>
</dbReference>
<keyword evidence="3" id="KW-0645">Protease</keyword>
<evidence type="ECO:0000256" key="1">
    <source>
        <dbReference type="ARBA" id="ARBA00022801"/>
    </source>
</evidence>
<proteinExistence type="predicted"/>
<dbReference type="PANTHER" id="PTHR43798">
    <property type="entry name" value="MONOACYLGLYCEROL LIPASE"/>
    <property type="match status" value="1"/>
</dbReference>
<dbReference type="Proteomes" id="UP001179280">
    <property type="component" value="Unassembled WGS sequence"/>
</dbReference>
<dbReference type="Pfam" id="PF00561">
    <property type="entry name" value="Abhydrolase_1"/>
    <property type="match status" value="1"/>
</dbReference>